<keyword evidence="3 6" id="KW-0812">Transmembrane</keyword>
<dbReference type="PIRSF" id="PIRSF006324">
    <property type="entry name" value="LeuE"/>
    <property type="match status" value="1"/>
</dbReference>
<accession>A0A086AKV9</accession>
<dbReference type="PANTHER" id="PTHR30086">
    <property type="entry name" value="ARGININE EXPORTER PROTEIN ARGO"/>
    <property type="match status" value="1"/>
</dbReference>
<name>A0A086AKV9_FLAHY</name>
<evidence type="ECO:0000256" key="5">
    <source>
        <dbReference type="ARBA" id="ARBA00023136"/>
    </source>
</evidence>
<comment type="caution">
    <text evidence="7">The sequence shown here is derived from an EMBL/GenBank/DDBJ whole genome shotgun (WGS) entry which is preliminary data.</text>
</comment>
<proteinExistence type="predicted"/>
<dbReference type="PANTHER" id="PTHR30086:SF20">
    <property type="entry name" value="ARGININE EXPORTER PROTEIN ARGO-RELATED"/>
    <property type="match status" value="1"/>
</dbReference>
<feature type="transmembrane region" description="Helical" evidence="6">
    <location>
        <begin position="6"/>
        <end position="29"/>
    </location>
</feature>
<evidence type="ECO:0000313" key="9">
    <source>
        <dbReference type="Proteomes" id="UP000028712"/>
    </source>
</evidence>
<evidence type="ECO:0000256" key="2">
    <source>
        <dbReference type="ARBA" id="ARBA00022475"/>
    </source>
</evidence>
<sequence length="210" mass="22806">MTGIESLGTFIIAAIIVVITPGIDTIMVLTRSISIGKKAGLYSALGVSLGLIVHTLAATFGLSLILAQSALAFSIVKYLGAAYLFYLGYKSLTAKADQTEIKSIEVKNTANRKLFFTALLSDVLNPKIAIFFLAFLPQFVKTSEINNPVPYLLLGFIIFIITLIWCSFLALMGSNVATLFNKNKNAESRLNKMTGIVFILLGLKVAFTKR</sequence>
<dbReference type="Pfam" id="PF01810">
    <property type="entry name" value="LysE"/>
    <property type="match status" value="1"/>
</dbReference>
<reference evidence="8 10" key="2">
    <citation type="submission" date="2016-11" db="EMBL/GenBank/DDBJ databases">
        <title>Whole genomes of Flavobacteriaceae.</title>
        <authorList>
            <person name="Stine C."/>
            <person name="Li C."/>
            <person name="Tadesse D."/>
        </authorList>
    </citation>
    <scope>NUCLEOTIDE SEQUENCE [LARGE SCALE GENOMIC DNA]</scope>
    <source>
        <strain evidence="8 10">ATCC 29551</strain>
    </source>
</reference>
<evidence type="ECO:0000256" key="3">
    <source>
        <dbReference type="ARBA" id="ARBA00022692"/>
    </source>
</evidence>
<organism evidence="7 9">
    <name type="scientific">Flavobacterium hydatis</name>
    <name type="common">Cytophaga aquatilis</name>
    <dbReference type="NCBI Taxonomy" id="991"/>
    <lineage>
        <taxon>Bacteria</taxon>
        <taxon>Pseudomonadati</taxon>
        <taxon>Bacteroidota</taxon>
        <taxon>Flavobacteriia</taxon>
        <taxon>Flavobacteriales</taxon>
        <taxon>Flavobacteriaceae</taxon>
        <taxon>Flavobacterium</taxon>
    </lineage>
</organism>
<dbReference type="STRING" id="991.IW20_08250"/>
<feature type="transmembrane region" description="Helical" evidence="6">
    <location>
        <begin position="41"/>
        <end position="65"/>
    </location>
</feature>
<comment type="subcellular location">
    <subcellularLocation>
        <location evidence="1">Cell membrane</location>
        <topology evidence="1">Multi-pass membrane protein</topology>
    </subcellularLocation>
</comment>
<dbReference type="AlphaFoldDB" id="A0A086AKV9"/>
<protein>
    <submittedName>
        <fullName evidence="8">Homoserine lactone transporter</fullName>
    </submittedName>
</protein>
<feature type="transmembrane region" description="Helical" evidence="6">
    <location>
        <begin position="71"/>
        <end position="89"/>
    </location>
</feature>
<keyword evidence="5 6" id="KW-0472">Membrane</keyword>
<evidence type="ECO:0000313" key="8">
    <source>
        <dbReference type="EMBL" id="OXA95157.1"/>
    </source>
</evidence>
<reference evidence="7 9" key="1">
    <citation type="submission" date="2014-07" db="EMBL/GenBank/DDBJ databases">
        <title>Genome of Flavobacterium hydatis DSM 2063.</title>
        <authorList>
            <person name="Pipes S.E."/>
            <person name="Stropko S.J."/>
            <person name="Newman J.D."/>
        </authorList>
    </citation>
    <scope>NUCLEOTIDE SEQUENCE [LARGE SCALE GENOMIC DNA]</scope>
    <source>
        <strain evidence="7 9">DSM 2063</strain>
    </source>
</reference>
<dbReference type="Proteomes" id="UP000198424">
    <property type="component" value="Unassembled WGS sequence"/>
</dbReference>
<keyword evidence="10" id="KW-1185">Reference proteome</keyword>
<evidence type="ECO:0000313" key="7">
    <source>
        <dbReference type="EMBL" id="KFF17323.1"/>
    </source>
</evidence>
<gene>
    <name evidence="8" type="ORF">B0A62_09665</name>
    <name evidence="7" type="ORF">IW20_08250</name>
</gene>
<dbReference type="eggNOG" id="COG1280">
    <property type="taxonomic scope" value="Bacteria"/>
</dbReference>
<dbReference type="Proteomes" id="UP000028712">
    <property type="component" value="Unassembled WGS sequence"/>
</dbReference>
<dbReference type="RefSeq" id="WP_035620710.1">
    <property type="nucleotide sequence ID" value="NZ_JBEWQG010000003.1"/>
</dbReference>
<dbReference type="GO" id="GO:0015171">
    <property type="term" value="F:amino acid transmembrane transporter activity"/>
    <property type="evidence" value="ECO:0007669"/>
    <property type="project" value="TreeGrafter"/>
</dbReference>
<dbReference type="EMBL" id="JPRM01000010">
    <property type="protein sequence ID" value="KFF17323.1"/>
    <property type="molecule type" value="Genomic_DNA"/>
</dbReference>
<dbReference type="OrthoDB" id="9784202at2"/>
<evidence type="ECO:0000256" key="1">
    <source>
        <dbReference type="ARBA" id="ARBA00004651"/>
    </source>
</evidence>
<feature type="transmembrane region" description="Helical" evidence="6">
    <location>
        <begin position="114"/>
        <end position="139"/>
    </location>
</feature>
<feature type="transmembrane region" description="Helical" evidence="6">
    <location>
        <begin position="151"/>
        <end position="178"/>
    </location>
</feature>
<evidence type="ECO:0000256" key="4">
    <source>
        <dbReference type="ARBA" id="ARBA00022989"/>
    </source>
</evidence>
<keyword evidence="2" id="KW-1003">Cell membrane</keyword>
<evidence type="ECO:0000313" key="10">
    <source>
        <dbReference type="Proteomes" id="UP000198424"/>
    </source>
</evidence>
<dbReference type="GO" id="GO:0005886">
    <property type="term" value="C:plasma membrane"/>
    <property type="evidence" value="ECO:0007669"/>
    <property type="project" value="UniProtKB-SubCell"/>
</dbReference>
<dbReference type="EMBL" id="MUGY01000008">
    <property type="protein sequence ID" value="OXA95157.1"/>
    <property type="molecule type" value="Genomic_DNA"/>
</dbReference>
<dbReference type="InterPro" id="IPR001123">
    <property type="entry name" value="LeuE-type"/>
</dbReference>
<evidence type="ECO:0000256" key="6">
    <source>
        <dbReference type="SAM" id="Phobius"/>
    </source>
</evidence>
<keyword evidence="4 6" id="KW-1133">Transmembrane helix</keyword>